<feature type="region of interest" description="Disordered" evidence="1">
    <location>
        <begin position="1"/>
        <end position="30"/>
    </location>
</feature>
<dbReference type="Proteomes" id="UP000799444">
    <property type="component" value="Unassembled WGS sequence"/>
</dbReference>
<evidence type="ECO:0000256" key="1">
    <source>
        <dbReference type="SAM" id="MobiDB-lite"/>
    </source>
</evidence>
<comment type="caution">
    <text evidence="2">The sequence shown here is derived from an EMBL/GenBank/DDBJ whole genome shotgun (WGS) entry which is preliminary data.</text>
</comment>
<sequence>MPLPEFSGKSFPIAIDRRPSPYSTAEEDNASYASPGVFEDFLPPCTQVSTPETSWSLEEEPFTSWAPPVTMTSTVHPQAHIPDVSSPYGWSWPATTMGPAPIVSLEPVSTYPNVLNPATTSYESYPPMHSLHMYTHASNSSRSPAGQPRSSPTTLGAGPYQNQEAMVRSMDYRFQAPPSYHMQ</sequence>
<dbReference type="AlphaFoldDB" id="A0A9P4QQY8"/>
<reference evidence="2" key="1">
    <citation type="journal article" date="2020" name="Stud. Mycol.">
        <title>101 Dothideomycetes genomes: a test case for predicting lifestyles and emergence of pathogens.</title>
        <authorList>
            <person name="Haridas S."/>
            <person name="Albert R."/>
            <person name="Binder M."/>
            <person name="Bloem J."/>
            <person name="Labutti K."/>
            <person name="Salamov A."/>
            <person name="Andreopoulos B."/>
            <person name="Baker S."/>
            <person name="Barry K."/>
            <person name="Bills G."/>
            <person name="Bluhm B."/>
            <person name="Cannon C."/>
            <person name="Castanera R."/>
            <person name="Culley D."/>
            <person name="Daum C."/>
            <person name="Ezra D."/>
            <person name="Gonzalez J."/>
            <person name="Henrissat B."/>
            <person name="Kuo A."/>
            <person name="Liang C."/>
            <person name="Lipzen A."/>
            <person name="Lutzoni F."/>
            <person name="Magnuson J."/>
            <person name="Mondo S."/>
            <person name="Nolan M."/>
            <person name="Ohm R."/>
            <person name="Pangilinan J."/>
            <person name="Park H.-J."/>
            <person name="Ramirez L."/>
            <person name="Alfaro M."/>
            <person name="Sun H."/>
            <person name="Tritt A."/>
            <person name="Yoshinaga Y."/>
            <person name="Zwiers L.-H."/>
            <person name="Turgeon B."/>
            <person name="Goodwin S."/>
            <person name="Spatafora J."/>
            <person name="Crous P."/>
            <person name="Grigoriev I."/>
        </authorList>
    </citation>
    <scope>NUCLEOTIDE SEQUENCE</scope>
    <source>
        <strain evidence="2">CBS 125425</strain>
    </source>
</reference>
<protein>
    <submittedName>
        <fullName evidence="2">Uncharacterized protein</fullName>
    </submittedName>
</protein>
<evidence type="ECO:0000313" key="3">
    <source>
        <dbReference type="Proteomes" id="UP000799444"/>
    </source>
</evidence>
<organism evidence="2 3">
    <name type="scientific">Polyplosphaeria fusca</name>
    <dbReference type="NCBI Taxonomy" id="682080"/>
    <lineage>
        <taxon>Eukaryota</taxon>
        <taxon>Fungi</taxon>
        <taxon>Dikarya</taxon>
        <taxon>Ascomycota</taxon>
        <taxon>Pezizomycotina</taxon>
        <taxon>Dothideomycetes</taxon>
        <taxon>Pleosporomycetidae</taxon>
        <taxon>Pleosporales</taxon>
        <taxon>Tetraplosphaeriaceae</taxon>
        <taxon>Polyplosphaeria</taxon>
    </lineage>
</organism>
<dbReference type="EMBL" id="ML996182">
    <property type="protein sequence ID" value="KAF2732137.1"/>
    <property type="molecule type" value="Genomic_DNA"/>
</dbReference>
<feature type="region of interest" description="Disordered" evidence="1">
    <location>
        <begin position="134"/>
        <end position="183"/>
    </location>
</feature>
<name>A0A9P4QQY8_9PLEO</name>
<keyword evidence="3" id="KW-1185">Reference proteome</keyword>
<feature type="compositionally biased region" description="Polar residues" evidence="1">
    <location>
        <begin position="136"/>
        <end position="164"/>
    </location>
</feature>
<accession>A0A9P4QQY8</accession>
<evidence type="ECO:0000313" key="2">
    <source>
        <dbReference type="EMBL" id="KAF2732137.1"/>
    </source>
</evidence>
<gene>
    <name evidence="2" type="ORF">EJ04DRAFT_342924</name>
</gene>
<proteinExistence type="predicted"/>